<sequence length="119" mass="13480">MPLCPRCTKPVYFAERVTSLGKDWHRPCLKCDNEKCGKTLAAGSHSEHDGKPYCNRCYGAMYGPKGYGHGGTESHVFLNGSTGHAILLKNHTEQITIKYYSVRTTNKGQRKKRRRKYSD</sequence>
<accession>A0AC34FQ41</accession>
<proteinExistence type="predicted"/>
<reference evidence="2" key="1">
    <citation type="submission" date="2022-11" db="UniProtKB">
        <authorList>
            <consortium name="WormBaseParasite"/>
        </authorList>
    </citation>
    <scope>IDENTIFICATION</scope>
</reference>
<dbReference type="WBParaSite" id="ES5_v2.g19229.t1">
    <property type="protein sequence ID" value="ES5_v2.g19229.t1"/>
    <property type="gene ID" value="ES5_v2.g19229"/>
</dbReference>
<evidence type="ECO:0000313" key="1">
    <source>
        <dbReference type="Proteomes" id="UP000887579"/>
    </source>
</evidence>
<evidence type="ECO:0000313" key="2">
    <source>
        <dbReference type="WBParaSite" id="ES5_v2.g19229.t1"/>
    </source>
</evidence>
<protein>
    <submittedName>
        <fullName evidence="2">LIM zinc-binding domain-containing protein</fullName>
    </submittedName>
</protein>
<name>A0AC34FQ41_9BILA</name>
<organism evidence="1 2">
    <name type="scientific">Panagrolaimus sp. ES5</name>
    <dbReference type="NCBI Taxonomy" id="591445"/>
    <lineage>
        <taxon>Eukaryota</taxon>
        <taxon>Metazoa</taxon>
        <taxon>Ecdysozoa</taxon>
        <taxon>Nematoda</taxon>
        <taxon>Chromadorea</taxon>
        <taxon>Rhabditida</taxon>
        <taxon>Tylenchina</taxon>
        <taxon>Panagrolaimomorpha</taxon>
        <taxon>Panagrolaimoidea</taxon>
        <taxon>Panagrolaimidae</taxon>
        <taxon>Panagrolaimus</taxon>
    </lineage>
</organism>
<dbReference type="Proteomes" id="UP000887579">
    <property type="component" value="Unplaced"/>
</dbReference>